<name>A0A9P0DK69_PHACE</name>
<evidence type="ECO:0000256" key="4">
    <source>
        <dbReference type="ARBA" id="ARBA00023315"/>
    </source>
</evidence>
<dbReference type="PANTHER" id="PTHR13355">
    <property type="entry name" value="GLUCOSAMINE 6-PHOSPHATE N-ACETYLTRANSFERASE"/>
    <property type="match status" value="1"/>
</dbReference>
<reference evidence="8" key="2">
    <citation type="submission" date="2022-10" db="EMBL/GenBank/DDBJ databases">
        <authorList>
            <consortium name="ENA_rothamsted_submissions"/>
            <consortium name="culmorum"/>
            <person name="King R."/>
        </authorList>
    </citation>
    <scope>NUCLEOTIDE SEQUENCE</scope>
</reference>
<keyword evidence="3 6" id="KW-0808">Transferase</keyword>
<gene>
    <name evidence="8" type="ORF">PHAECO_LOCUS7944</name>
</gene>
<dbReference type="FunFam" id="3.40.630.30:FF:000043">
    <property type="entry name" value="Glucosamine 6-phosphate N-acetyltransferase"/>
    <property type="match status" value="1"/>
</dbReference>
<organism evidence="8 9">
    <name type="scientific">Phaedon cochleariae</name>
    <name type="common">Mustard beetle</name>
    <dbReference type="NCBI Taxonomy" id="80249"/>
    <lineage>
        <taxon>Eukaryota</taxon>
        <taxon>Metazoa</taxon>
        <taxon>Ecdysozoa</taxon>
        <taxon>Arthropoda</taxon>
        <taxon>Hexapoda</taxon>
        <taxon>Insecta</taxon>
        <taxon>Pterygota</taxon>
        <taxon>Neoptera</taxon>
        <taxon>Endopterygota</taxon>
        <taxon>Coleoptera</taxon>
        <taxon>Polyphaga</taxon>
        <taxon>Cucujiformia</taxon>
        <taxon>Chrysomeloidea</taxon>
        <taxon>Chrysomelidae</taxon>
        <taxon>Chrysomelinae</taxon>
        <taxon>Chrysomelini</taxon>
        <taxon>Phaedon</taxon>
    </lineage>
</organism>
<feature type="domain" description="N-acetyltransferase" evidence="7">
    <location>
        <begin position="196"/>
        <end position="347"/>
    </location>
</feature>
<keyword evidence="4 6" id="KW-0012">Acyltransferase</keyword>
<evidence type="ECO:0000256" key="5">
    <source>
        <dbReference type="ARBA" id="ARBA00048964"/>
    </source>
</evidence>
<evidence type="ECO:0000256" key="3">
    <source>
        <dbReference type="ARBA" id="ARBA00022679"/>
    </source>
</evidence>
<proteinExistence type="inferred from homology"/>
<evidence type="ECO:0000313" key="9">
    <source>
        <dbReference type="Proteomes" id="UP001153737"/>
    </source>
</evidence>
<dbReference type="EC" id="2.3.1.4" evidence="6"/>
<comment type="catalytic activity">
    <reaction evidence="5 6">
        <text>D-glucosamine 6-phosphate + acetyl-CoA = N-acetyl-D-glucosamine 6-phosphate + CoA + H(+)</text>
        <dbReference type="Rhea" id="RHEA:10292"/>
        <dbReference type="ChEBI" id="CHEBI:15378"/>
        <dbReference type="ChEBI" id="CHEBI:57287"/>
        <dbReference type="ChEBI" id="CHEBI:57288"/>
        <dbReference type="ChEBI" id="CHEBI:57513"/>
        <dbReference type="ChEBI" id="CHEBI:58725"/>
        <dbReference type="EC" id="2.3.1.4"/>
    </reaction>
</comment>
<dbReference type="AlphaFoldDB" id="A0A9P0DK69"/>
<dbReference type="GO" id="GO:0016020">
    <property type="term" value="C:membrane"/>
    <property type="evidence" value="ECO:0007669"/>
    <property type="project" value="InterPro"/>
</dbReference>
<dbReference type="Gene3D" id="3.40.630.30">
    <property type="match status" value="1"/>
</dbReference>
<dbReference type="InterPro" id="IPR000182">
    <property type="entry name" value="GNAT_dom"/>
</dbReference>
<dbReference type="Pfam" id="PF00583">
    <property type="entry name" value="Acetyltransf_1"/>
    <property type="match status" value="1"/>
</dbReference>
<dbReference type="SUPFAM" id="SSF55729">
    <property type="entry name" value="Acyl-CoA N-acyltransferases (Nat)"/>
    <property type="match status" value="1"/>
</dbReference>
<dbReference type="InterPro" id="IPR016181">
    <property type="entry name" value="Acyl_CoA_acyltransferase"/>
</dbReference>
<evidence type="ECO:0000313" key="8">
    <source>
        <dbReference type="EMBL" id="CAH1162731.1"/>
    </source>
</evidence>
<evidence type="ECO:0000256" key="1">
    <source>
        <dbReference type="ARBA" id="ARBA00004832"/>
    </source>
</evidence>
<dbReference type="GO" id="GO:0006048">
    <property type="term" value="P:UDP-N-acetylglucosamine biosynthetic process"/>
    <property type="evidence" value="ECO:0007669"/>
    <property type="project" value="UniProtKB-UniRule"/>
</dbReference>
<dbReference type="InterPro" id="IPR039143">
    <property type="entry name" value="GNPNAT1-like"/>
</dbReference>
<keyword evidence="9" id="KW-1185">Reference proteome</keyword>
<comment type="similarity">
    <text evidence="2 6">Belongs to the acetyltransferase family. GNA1 subfamily.</text>
</comment>
<dbReference type="Gene3D" id="1.20.1300.10">
    <property type="entry name" value="Fumarate reductase/succinate dehydrogenase, transmembrane subunit"/>
    <property type="match status" value="1"/>
</dbReference>
<reference evidence="8" key="1">
    <citation type="submission" date="2022-01" db="EMBL/GenBank/DDBJ databases">
        <authorList>
            <person name="King R."/>
        </authorList>
    </citation>
    <scope>NUCLEOTIDE SEQUENCE</scope>
</reference>
<evidence type="ECO:0000259" key="7">
    <source>
        <dbReference type="PROSITE" id="PS51186"/>
    </source>
</evidence>
<dbReference type="InterPro" id="IPR034804">
    <property type="entry name" value="SQR/QFR_C/D"/>
</dbReference>
<dbReference type="PROSITE" id="PS51186">
    <property type="entry name" value="GNAT"/>
    <property type="match status" value="1"/>
</dbReference>
<sequence>MALSLILRNAARANGMSSIIKSTIIVDSRKTFSQLLDKSKVISPLYRKINLPIVKRSMSGDHSKLWPIEKAVSVILLGVVPATFLTPNVVLDDMFAVLTVVHFHWGLEACVVDYIRPILFGAALPKISLGLLYLISAATLGGLLYYNHHCGGIGQTYNDQDEFLYDPKLLEDLDWASVLQFLNPPITNEQPGEEWLLVRPLKLSDFDRGYLQILSQLTNVGNVSKANFESQFQKMRNTGGHYITVIEDTKINKIIGSASLITEFKFIHECALRGRLEDVVVNNTYRGKQLGKLIVLTVTLLSKKLGCYKMSLDCKDALIPYYKSLGYKSEPGNSNSMMNRFEKEDPS</sequence>
<dbReference type="Pfam" id="PF05328">
    <property type="entry name" value="CybS"/>
    <property type="match status" value="1"/>
</dbReference>
<protein>
    <recommendedName>
        <fullName evidence="6">Glucosamine 6-phosphate N-acetyltransferase</fullName>
        <ecNumber evidence="6">2.3.1.4</ecNumber>
    </recommendedName>
</protein>
<evidence type="ECO:0000256" key="6">
    <source>
        <dbReference type="RuleBase" id="RU365086"/>
    </source>
</evidence>
<comment type="pathway">
    <text evidence="1 6">Nucleotide-sugar biosynthesis; UDP-N-acetyl-alpha-D-glucosamine biosynthesis; N-acetyl-alpha-D-glucosamine 1-phosphate from alpha-D-glucosamine 6-phosphate (route I): step 1/2.</text>
</comment>
<accession>A0A9P0DK69</accession>
<dbReference type="OrthoDB" id="10039976at2759"/>
<evidence type="ECO:0000256" key="2">
    <source>
        <dbReference type="ARBA" id="ARBA00006048"/>
    </source>
</evidence>
<dbReference type="EMBL" id="OU896710">
    <property type="protein sequence ID" value="CAH1162731.1"/>
    <property type="molecule type" value="Genomic_DNA"/>
</dbReference>
<dbReference type="PANTHER" id="PTHR13355:SF11">
    <property type="entry name" value="GLUCOSAMINE 6-PHOSPHATE N-ACETYLTRANSFERASE"/>
    <property type="match status" value="1"/>
</dbReference>
<dbReference type="GO" id="GO:0004343">
    <property type="term" value="F:glucosamine 6-phosphate N-acetyltransferase activity"/>
    <property type="evidence" value="ECO:0007669"/>
    <property type="project" value="UniProtKB-UniRule"/>
</dbReference>
<dbReference type="Proteomes" id="UP001153737">
    <property type="component" value="Chromosome 4"/>
</dbReference>